<name>A0A8T1W0M8_9STRA</name>
<protein>
    <submittedName>
        <fullName evidence="3">Uncharacterized protein</fullName>
    </submittedName>
</protein>
<comment type="caution">
    <text evidence="3">The sequence shown here is derived from an EMBL/GenBank/DDBJ whole genome shotgun (WGS) entry which is preliminary data.</text>
</comment>
<feature type="compositionally biased region" description="Low complexity" evidence="1">
    <location>
        <begin position="39"/>
        <end position="49"/>
    </location>
</feature>
<reference evidence="3" key="1">
    <citation type="submission" date="2021-02" db="EMBL/GenBank/DDBJ databases">
        <authorList>
            <person name="Palmer J.M."/>
        </authorList>
    </citation>
    <scope>NUCLEOTIDE SEQUENCE</scope>
    <source>
        <strain evidence="3">SCRP734</strain>
    </source>
</reference>
<feature type="signal peptide" evidence="2">
    <location>
        <begin position="1"/>
        <end position="24"/>
    </location>
</feature>
<feature type="chain" id="PRO_5035821276" evidence="2">
    <location>
        <begin position="25"/>
        <end position="146"/>
    </location>
</feature>
<dbReference type="EMBL" id="JAGDFM010000085">
    <property type="protein sequence ID" value="KAG7387147.1"/>
    <property type="molecule type" value="Genomic_DNA"/>
</dbReference>
<keyword evidence="4" id="KW-1185">Reference proteome</keyword>
<dbReference type="Proteomes" id="UP000694044">
    <property type="component" value="Unassembled WGS sequence"/>
</dbReference>
<evidence type="ECO:0000256" key="2">
    <source>
        <dbReference type="SAM" id="SignalP"/>
    </source>
</evidence>
<evidence type="ECO:0000313" key="4">
    <source>
        <dbReference type="Proteomes" id="UP000694044"/>
    </source>
</evidence>
<dbReference type="AlphaFoldDB" id="A0A8T1W0M8"/>
<accession>A0A8T1W0M8</accession>
<sequence>MKPSTLILLLVLAVTATIAQCVYGLEIDTQAGTHLRHLQGQPDDQQPEQPEQPEQPDQPDQPEQPEQPGMPMGGGDTNTANTYSNNPGSNEIVMCYPGSWNWPRCRYGGGGLCFPGSWNWPRCRFGGGGGCYRGSWNWPRCRYGGF</sequence>
<evidence type="ECO:0000256" key="1">
    <source>
        <dbReference type="SAM" id="MobiDB-lite"/>
    </source>
</evidence>
<evidence type="ECO:0000313" key="3">
    <source>
        <dbReference type="EMBL" id="KAG7387147.1"/>
    </source>
</evidence>
<proteinExistence type="predicted"/>
<keyword evidence="2" id="KW-0732">Signal</keyword>
<gene>
    <name evidence="3" type="ORF">PHYPSEUDO_014667</name>
</gene>
<organism evidence="3 4">
    <name type="scientific">Phytophthora pseudosyringae</name>
    <dbReference type="NCBI Taxonomy" id="221518"/>
    <lineage>
        <taxon>Eukaryota</taxon>
        <taxon>Sar</taxon>
        <taxon>Stramenopiles</taxon>
        <taxon>Oomycota</taxon>
        <taxon>Peronosporomycetes</taxon>
        <taxon>Peronosporales</taxon>
        <taxon>Peronosporaceae</taxon>
        <taxon>Phytophthora</taxon>
    </lineage>
</organism>
<dbReference type="OrthoDB" id="129535at2759"/>
<feature type="region of interest" description="Disordered" evidence="1">
    <location>
        <begin position="37"/>
        <end position="85"/>
    </location>
</feature>